<gene>
    <name evidence="1" type="ORF">NQ176_g6065</name>
</gene>
<protein>
    <submittedName>
        <fullName evidence="1">Uncharacterized protein</fullName>
    </submittedName>
</protein>
<evidence type="ECO:0000313" key="1">
    <source>
        <dbReference type="EMBL" id="KAJ2974422.1"/>
    </source>
</evidence>
<dbReference type="EMBL" id="JANJQO010000830">
    <property type="protein sequence ID" value="KAJ2974422.1"/>
    <property type="molecule type" value="Genomic_DNA"/>
</dbReference>
<keyword evidence="2" id="KW-1185">Reference proteome</keyword>
<accession>A0ACC1N568</accession>
<dbReference type="Proteomes" id="UP001143910">
    <property type="component" value="Unassembled WGS sequence"/>
</dbReference>
<sequence>MKAFTTSLLLASICGVALAAPITQSLVGDGAVSTGDVNVGDVSPEVRTRSDDTVNGVMSELKSASKVQDVGSAGSLPGLGSLGLRQADVIGGLPKAPGVLNVVPGGAGGIVPGGLGAPKVGSPTGRGLTDSLKTDSVGLGAPKAGSATDLASTVGQAVGGSGLTDSLKLGSVTGAAPKIGARVDTFLGDNGLSGVEDEAGRAGSRIVESATGPVA</sequence>
<proteinExistence type="predicted"/>
<evidence type="ECO:0000313" key="2">
    <source>
        <dbReference type="Proteomes" id="UP001143910"/>
    </source>
</evidence>
<organism evidence="1 2">
    <name type="scientific">Zarea fungicola</name>
    <dbReference type="NCBI Taxonomy" id="93591"/>
    <lineage>
        <taxon>Eukaryota</taxon>
        <taxon>Fungi</taxon>
        <taxon>Dikarya</taxon>
        <taxon>Ascomycota</taxon>
        <taxon>Pezizomycotina</taxon>
        <taxon>Sordariomycetes</taxon>
        <taxon>Hypocreomycetidae</taxon>
        <taxon>Hypocreales</taxon>
        <taxon>Cordycipitaceae</taxon>
        <taxon>Zarea</taxon>
    </lineage>
</organism>
<name>A0ACC1N568_9HYPO</name>
<comment type="caution">
    <text evidence="1">The sequence shown here is derived from an EMBL/GenBank/DDBJ whole genome shotgun (WGS) entry which is preliminary data.</text>
</comment>
<reference evidence="1" key="1">
    <citation type="submission" date="2022-08" db="EMBL/GenBank/DDBJ databases">
        <title>Genome Sequence of Lecanicillium fungicola.</title>
        <authorList>
            <person name="Buettner E."/>
        </authorList>
    </citation>
    <scope>NUCLEOTIDE SEQUENCE</scope>
    <source>
        <strain evidence="1">Babe33</strain>
    </source>
</reference>